<feature type="domain" description="RNase H type-1" evidence="2">
    <location>
        <begin position="119"/>
        <end position="250"/>
    </location>
</feature>
<evidence type="ECO:0000313" key="3">
    <source>
        <dbReference type="EMBL" id="BDG04383.1"/>
    </source>
</evidence>
<keyword evidence="4" id="KW-1185">Reference proteome</keyword>
<dbReference type="InterPro" id="IPR012337">
    <property type="entry name" value="RNaseH-like_sf"/>
</dbReference>
<protein>
    <recommendedName>
        <fullName evidence="2">RNase H type-1 domain-containing protein</fullName>
    </recommendedName>
</protein>
<sequence length="253" mass="27608">MARAVLAELLRFIAANEDLPRTRARYPGYDRDTLGKLIDAAADRIEELEKAKEPAPGAGSKGIKVRKQTDVEKAAQRSAAELDEAMDLSKAERDRRKKQRAAEEAAERAAEEAAVAAEVAKRTRLYTDGAARGNPGPAGAGAVIINPDGHIVAKVGKFLGESTNNVAEYMGLILGLKRAKAMGIRELEVLSDSELLVKQLNGDYAVKAEHLRPLHDEVQVLLKGFSWIQVRHIPREENGQADAMSNRAIDERL</sequence>
<reference evidence="4" key="1">
    <citation type="journal article" date="2022" name="Int. J. Syst. Evol. Microbiol.">
        <title>Anaeromyxobacter oryzae sp. nov., Anaeromyxobacter diazotrophicus sp. nov. and Anaeromyxobacter paludicola sp. nov., isolated from paddy soils.</title>
        <authorList>
            <person name="Itoh H."/>
            <person name="Xu Z."/>
            <person name="Mise K."/>
            <person name="Masuda Y."/>
            <person name="Ushijima N."/>
            <person name="Hayakawa C."/>
            <person name="Shiratori Y."/>
            <person name="Senoo K."/>
        </authorList>
    </citation>
    <scope>NUCLEOTIDE SEQUENCE [LARGE SCALE GENOMIC DNA]</scope>
    <source>
        <strain evidence="4">Red232</strain>
    </source>
</reference>
<dbReference type="PANTHER" id="PTHR48475:SF1">
    <property type="entry name" value="RNASE H TYPE-1 DOMAIN-CONTAINING PROTEIN"/>
    <property type="match status" value="1"/>
</dbReference>
<dbReference type="RefSeq" id="WP_248352740.1">
    <property type="nucleotide sequence ID" value="NZ_AP025591.1"/>
</dbReference>
<dbReference type="Gene3D" id="3.30.420.10">
    <property type="entry name" value="Ribonuclease H-like superfamily/Ribonuclease H"/>
    <property type="match status" value="1"/>
</dbReference>
<feature type="compositionally biased region" description="Basic and acidic residues" evidence="1">
    <location>
        <begin position="87"/>
        <end position="105"/>
    </location>
</feature>
<dbReference type="Pfam" id="PF13456">
    <property type="entry name" value="RVT_3"/>
    <property type="match status" value="1"/>
</dbReference>
<name>A0ABN6MXD2_9BACT</name>
<dbReference type="CDD" id="cd09279">
    <property type="entry name" value="RNase_HI_like"/>
    <property type="match status" value="1"/>
</dbReference>
<dbReference type="InterPro" id="IPR002156">
    <property type="entry name" value="RNaseH_domain"/>
</dbReference>
<proteinExistence type="predicted"/>
<evidence type="ECO:0000259" key="2">
    <source>
        <dbReference type="PROSITE" id="PS50879"/>
    </source>
</evidence>
<organism evidence="3 4">
    <name type="scientific">Anaeromyxobacter oryzae</name>
    <dbReference type="NCBI Taxonomy" id="2918170"/>
    <lineage>
        <taxon>Bacteria</taxon>
        <taxon>Pseudomonadati</taxon>
        <taxon>Myxococcota</taxon>
        <taxon>Myxococcia</taxon>
        <taxon>Myxococcales</taxon>
        <taxon>Cystobacterineae</taxon>
        <taxon>Anaeromyxobacteraceae</taxon>
        <taxon>Anaeromyxobacter</taxon>
    </lineage>
</organism>
<accession>A0ABN6MXD2</accession>
<evidence type="ECO:0000256" key="1">
    <source>
        <dbReference type="SAM" id="MobiDB-lite"/>
    </source>
</evidence>
<dbReference type="Proteomes" id="UP001162891">
    <property type="component" value="Chromosome"/>
</dbReference>
<dbReference type="InterPro" id="IPR036397">
    <property type="entry name" value="RNaseH_sf"/>
</dbReference>
<dbReference type="PROSITE" id="PS50879">
    <property type="entry name" value="RNASE_H_1"/>
    <property type="match status" value="1"/>
</dbReference>
<feature type="region of interest" description="Disordered" evidence="1">
    <location>
        <begin position="50"/>
        <end position="105"/>
    </location>
</feature>
<gene>
    <name evidence="3" type="ORF">AMOR_33790</name>
</gene>
<evidence type="ECO:0000313" key="4">
    <source>
        <dbReference type="Proteomes" id="UP001162891"/>
    </source>
</evidence>
<dbReference type="EMBL" id="AP025591">
    <property type="protein sequence ID" value="BDG04383.1"/>
    <property type="molecule type" value="Genomic_DNA"/>
</dbReference>
<dbReference type="PANTHER" id="PTHR48475">
    <property type="entry name" value="RIBONUCLEASE H"/>
    <property type="match status" value="1"/>
</dbReference>
<dbReference type="SUPFAM" id="SSF53098">
    <property type="entry name" value="Ribonuclease H-like"/>
    <property type="match status" value="1"/>
</dbReference>